<organism evidence="2 3">
    <name type="scientific">Aspergillus glaucus CBS 516.65</name>
    <dbReference type="NCBI Taxonomy" id="1160497"/>
    <lineage>
        <taxon>Eukaryota</taxon>
        <taxon>Fungi</taxon>
        <taxon>Dikarya</taxon>
        <taxon>Ascomycota</taxon>
        <taxon>Pezizomycotina</taxon>
        <taxon>Eurotiomycetes</taxon>
        <taxon>Eurotiomycetidae</taxon>
        <taxon>Eurotiales</taxon>
        <taxon>Aspergillaceae</taxon>
        <taxon>Aspergillus</taxon>
        <taxon>Aspergillus subgen. Aspergillus</taxon>
    </lineage>
</organism>
<name>A0A1L9VBD0_ASPGL</name>
<gene>
    <name evidence="2" type="ORF">ASPGLDRAFT_28447</name>
</gene>
<feature type="domain" description="F-box" evidence="1">
    <location>
        <begin position="26"/>
        <end position="69"/>
    </location>
</feature>
<dbReference type="Proteomes" id="UP000184300">
    <property type="component" value="Unassembled WGS sequence"/>
</dbReference>
<dbReference type="InterPro" id="IPR001810">
    <property type="entry name" value="F-box_dom"/>
</dbReference>
<sequence length="401" mass="45845">MVVRKGRDLLRKIKGHFKQPEPIQFFSFLTNLPPELVHAITTFLETPEFCSLRLTCRKIYASTRGYFRLQDLSQNPDLAPLVQKLVVKGRPEDDDFFGQGIVWERQHPSGHGHLSIPQKGIQQWQDVLRRLVHCKSFQLYRNESYEIDNTGGLLTAGDALTLILGIIIEIQIPVVAFSVDFQHGLAVDFIHIGRINTSAVRRPEFITTWSGVQELSLNPTLQPATTADWVFQFVQHTRSLRKLQIDFGLGDETASFMHRLPYAELPFHLQEVTLGSMSQISGESLAQSLMRFLCRYCDSLRRIYLKAIFLEEGDCVAVLRCLRESEFSALEEINLFHLRDGDKGLHFPGVSENSIVDEEQGTEFTHFSVKKRGGRRNIGVCYSDAKMDVALRKLVDWAQFY</sequence>
<evidence type="ECO:0000259" key="1">
    <source>
        <dbReference type="PROSITE" id="PS50181"/>
    </source>
</evidence>
<dbReference type="EMBL" id="KV878907">
    <property type="protein sequence ID" value="OJJ81210.1"/>
    <property type="molecule type" value="Genomic_DNA"/>
</dbReference>
<protein>
    <recommendedName>
        <fullName evidence="1">F-box domain-containing protein</fullName>
    </recommendedName>
</protein>
<dbReference type="AlphaFoldDB" id="A0A1L9VBD0"/>
<dbReference type="GeneID" id="34460017"/>
<evidence type="ECO:0000313" key="2">
    <source>
        <dbReference type="EMBL" id="OJJ81210.1"/>
    </source>
</evidence>
<dbReference type="PROSITE" id="PS50181">
    <property type="entry name" value="FBOX"/>
    <property type="match status" value="1"/>
</dbReference>
<reference evidence="3" key="1">
    <citation type="journal article" date="2017" name="Genome Biol.">
        <title>Comparative genomics reveals high biological diversity and specific adaptations in the industrially and medically important fungal genus Aspergillus.</title>
        <authorList>
            <person name="de Vries R.P."/>
            <person name="Riley R."/>
            <person name="Wiebenga A."/>
            <person name="Aguilar-Osorio G."/>
            <person name="Amillis S."/>
            <person name="Uchima C.A."/>
            <person name="Anderluh G."/>
            <person name="Asadollahi M."/>
            <person name="Askin M."/>
            <person name="Barry K."/>
            <person name="Battaglia E."/>
            <person name="Bayram O."/>
            <person name="Benocci T."/>
            <person name="Braus-Stromeyer S.A."/>
            <person name="Caldana C."/>
            <person name="Canovas D."/>
            <person name="Cerqueira G.C."/>
            <person name="Chen F."/>
            <person name="Chen W."/>
            <person name="Choi C."/>
            <person name="Clum A."/>
            <person name="Dos Santos R.A."/>
            <person name="Damasio A.R."/>
            <person name="Diallinas G."/>
            <person name="Emri T."/>
            <person name="Fekete E."/>
            <person name="Flipphi M."/>
            <person name="Freyberg S."/>
            <person name="Gallo A."/>
            <person name="Gournas C."/>
            <person name="Habgood R."/>
            <person name="Hainaut M."/>
            <person name="Harispe M.L."/>
            <person name="Henrissat B."/>
            <person name="Hilden K.S."/>
            <person name="Hope R."/>
            <person name="Hossain A."/>
            <person name="Karabika E."/>
            <person name="Karaffa L."/>
            <person name="Karanyi Z."/>
            <person name="Krasevec N."/>
            <person name="Kuo A."/>
            <person name="Kusch H."/>
            <person name="LaButti K."/>
            <person name="Lagendijk E.L."/>
            <person name="Lapidus A."/>
            <person name="Levasseur A."/>
            <person name="Lindquist E."/>
            <person name="Lipzen A."/>
            <person name="Logrieco A.F."/>
            <person name="MacCabe A."/>
            <person name="Maekelae M.R."/>
            <person name="Malavazi I."/>
            <person name="Melin P."/>
            <person name="Meyer V."/>
            <person name="Mielnichuk N."/>
            <person name="Miskei M."/>
            <person name="Molnar A.P."/>
            <person name="Mule G."/>
            <person name="Ngan C.Y."/>
            <person name="Orejas M."/>
            <person name="Orosz E."/>
            <person name="Ouedraogo J.P."/>
            <person name="Overkamp K.M."/>
            <person name="Park H.-S."/>
            <person name="Perrone G."/>
            <person name="Piumi F."/>
            <person name="Punt P.J."/>
            <person name="Ram A.F."/>
            <person name="Ramon A."/>
            <person name="Rauscher S."/>
            <person name="Record E."/>
            <person name="Riano-Pachon D.M."/>
            <person name="Robert V."/>
            <person name="Roehrig J."/>
            <person name="Ruller R."/>
            <person name="Salamov A."/>
            <person name="Salih N.S."/>
            <person name="Samson R.A."/>
            <person name="Sandor E."/>
            <person name="Sanguinetti M."/>
            <person name="Schuetze T."/>
            <person name="Sepcic K."/>
            <person name="Shelest E."/>
            <person name="Sherlock G."/>
            <person name="Sophianopoulou V."/>
            <person name="Squina F.M."/>
            <person name="Sun H."/>
            <person name="Susca A."/>
            <person name="Todd R.B."/>
            <person name="Tsang A."/>
            <person name="Unkles S.E."/>
            <person name="van de Wiele N."/>
            <person name="van Rossen-Uffink D."/>
            <person name="Oliveira J.V."/>
            <person name="Vesth T.C."/>
            <person name="Visser J."/>
            <person name="Yu J.-H."/>
            <person name="Zhou M."/>
            <person name="Andersen M.R."/>
            <person name="Archer D.B."/>
            <person name="Baker S.E."/>
            <person name="Benoit I."/>
            <person name="Brakhage A.A."/>
            <person name="Braus G.H."/>
            <person name="Fischer R."/>
            <person name="Frisvad J.C."/>
            <person name="Goldman G.H."/>
            <person name="Houbraken J."/>
            <person name="Oakley B."/>
            <person name="Pocsi I."/>
            <person name="Scazzocchio C."/>
            <person name="Seiboth B."/>
            <person name="vanKuyk P.A."/>
            <person name="Wortman J."/>
            <person name="Dyer P.S."/>
            <person name="Grigoriev I.V."/>
        </authorList>
    </citation>
    <scope>NUCLEOTIDE SEQUENCE [LARGE SCALE GENOMIC DNA]</scope>
    <source>
        <strain evidence="3">CBS 516.65</strain>
    </source>
</reference>
<dbReference type="RefSeq" id="XP_022397908.1">
    <property type="nucleotide sequence ID" value="XM_022543756.1"/>
</dbReference>
<accession>A0A1L9VBD0</accession>
<evidence type="ECO:0000313" key="3">
    <source>
        <dbReference type="Proteomes" id="UP000184300"/>
    </source>
</evidence>
<dbReference type="VEuPathDB" id="FungiDB:ASPGLDRAFT_28447"/>
<keyword evidence="3" id="KW-1185">Reference proteome</keyword>
<proteinExistence type="predicted"/>
<dbReference type="OrthoDB" id="4402051at2759"/>
<dbReference type="Pfam" id="PF00646">
    <property type="entry name" value="F-box"/>
    <property type="match status" value="1"/>
</dbReference>
<dbReference type="InterPro" id="IPR036047">
    <property type="entry name" value="F-box-like_dom_sf"/>
</dbReference>
<dbReference type="SUPFAM" id="SSF52047">
    <property type="entry name" value="RNI-like"/>
    <property type="match status" value="1"/>
</dbReference>
<dbReference type="SUPFAM" id="SSF81383">
    <property type="entry name" value="F-box domain"/>
    <property type="match status" value="1"/>
</dbReference>